<keyword evidence="3" id="KW-1185">Reference proteome</keyword>
<reference evidence="2 3" key="1">
    <citation type="journal article" date="2019" name="Sci. Rep.">
        <title>A high-quality genome of Eragrostis curvula grass provides insights into Poaceae evolution and supports new strategies to enhance forage quality.</title>
        <authorList>
            <person name="Carballo J."/>
            <person name="Santos B.A.C.M."/>
            <person name="Zappacosta D."/>
            <person name="Garbus I."/>
            <person name="Selva J.P."/>
            <person name="Gallo C.A."/>
            <person name="Diaz A."/>
            <person name="Albertini E."/>
            <person name="Caccamo M."/>
            <person name="Echenique V."/>
        </authorList>
    </citation>
    <scope>NUCLEOTIDE SEQUENCE [LARGE SCALE GENOMIC DNA]</scope>
    <source>
        <strain evidence="3">cv. Victoria</strain>
        <tissue evidence="2">Leaf</tissue>
    </source>
</reference>
<sequence>MEAGEAGGEGAAGRSAGGGEQGGRAALPLRALCGRLPAPLRMTASAMRRQGRSSSTMQGLSACYGALGGHGGRAGRRRTVVEHEQRDEREREGHHGREHGLPRVGRRGVTGIPPPRQGRNRAPEQALLRPLPVLAVVGCQQAPIRRHQRDNRRRPPRPVLVLQRPPPREPAAPPPPRELTSTPAASSARARLHGRLQSPERRRGCGGAYVRDGGGVAAPPTRRCRPARAPSHQCIRGERISIFAPSLSSIANCRLLLRLLLKRFKLRKHAVQVQKEAGVQLGKEN</sequence>
<comment type="caution">
    <text evidence="2">The sequence shown here is derived from an EMBL/GenBank/DDBJ whole genome shotgun (WGS) entry which is preliminary data.</text>
</comment>
<accession>A0A5J9ULL1</accession>
<dbReference type="EMBL" id="RWGY01000013">
    <property type="protein sequence ID" value="TVU24198.1"/>
    <property type="molecule type" value="Genomic_DNA"/>
</dbReference>
<feature type="non-terminal residue" evidence="2">
    <location>
        <position position="1"/>
    </location>
</feature>
<feature type="region of interest" description="Disordered" evidence="1">
    <location>
        <begin position="46"/>
        <end position="126"/>
    </location>
</feature>
<gene>
    <name evidence="2" type="ORF">EJB05_26616</name>
</gene>
<proteinExistence type="predicted"/>
<feature type="compositionally biased region" description="Gly residues" evidence="1">
    <location>
        <begin position="1"/>
        <end position="22"/>
    </location>
</feature>
<feature type="compositionally biased region" description="Pro residues" evidence="1">
    <location>
        <begin position="164"/>
        <end position="177"/>
    </location>
</feature>
<feature type="compositionally biased region" description="Basic and acidic residues" evidence="1">
    <location>
        <begin position="79"/>
        <end position="101"/>
    </location>
</feature>
<evidence type="ECO:0000313" key="3">
    <source>
        <dbReference type="Proteomes" id="UP000324897"/>
    </source>
</evidence>
<evidence type="ECO:0000256" key="1">
    <source>
        <dbReference type="SAM" id="MobiDB-lite"/>
    </source>
</evidence>
<feature type="region of interest" description="Disordered" evidence="1">
    <location>
        <begin position="142"/>
        <end position="227"/>
    </location>
</feature>
<feature type="compositionally biased region" description="Basic residues" evidence="1">
    <location>
        <begin position="144"/>
        <end position="156"/>
    </location>
</feature>
<dbReference type="Proteomes" id="UP000324897">
    <property type="component" value="Chromosome 2"/>
</dbReference>
<protein>
    <submittedName>
        <fullName evidence="2">Uncharacterized protein</fullName>
    </submittedName>
</protein>
<feature type="region of interest" description="Disordered" evidence="1">
    <location>
        <begin position="1"/>
        <end position="24"/>
    </location>
</feature>
<evidence type="ECO:0000313" key="2">
    <source>
        <dbReference type="EMBL" id="TVU24198.1"/>
    </source>
</evidence>
<name>A0A5J9ULL1_9POAL</name>
<organism evidence="2 3">
    <name type="scientific">Eragrostis curvula</name>
    <name type="common">weeping love grass</name>
    <dbReference type="NCBI Taxonomy" id="38414"/>
    <lineage>
        <taxon>Eukaryota</taxon>
        <taxon>Viridiplantae</taxon>
        <taxon>Streptophyta</taxon>
        <taxon>Embryophyta</taxon>
        <taxon>Tracheophyta</taxon>
        <taxon>Spermatophyta</taxon>
        <taxon>Magnoliopsida</taxon>
        <taxon>Liliopsida</taxon>
        <taxon>Poales</taxon>
        <taxon>Poaceae</taxon>
        <taxon>PACMAD clade</taxon>
        <taxon>Chloridoideae</taxon>
        <taxon>Eragrostideae</taxon>
        <taxon>Eragrostidinae</taxon>
        <taxon>Eragrostis</taxon>
    </lineage>
</organism>
<dbReference type="AlphaFoldDB" id="A0A5J9ULL1"/>
<dbReference type="Gramene" id="TVU24198">
    <property type="protein sequence ID" value="TVU24198"/>
    <property type="gene ID" value="EJB05_26616"/>
</dbReference>